<sequence>MSKYECPMMSRGEIVAILNESQIANISEHDLSKPNFDFVSDLYTRLLFHIDCLHEEEEHGQLEFAALDHLENPDFHVESVRIIKLYNRIKDVLASMDCPKSFTLKDLIKPAPDRTELFLSAILNFGLHRQAKLDFLRPIVDELDFLEEQQRESEARISQLNAEIEEYNEARERELPLVQEVDAKVKELRQTIAGLNNQQMSMRASYRKLKEKAGEMDEKISNAEFVLVQSVQENANLRSKIVQSPDKLQRALEEKKIVREAAKNAEKIATQSYQDKTSIVELYTKVSKKMSKHFAQMQAIQEQVNSAKSIEKDFKALKAKISDEGILDKSLEAKLVERQAKAEQLDELRSQLEKERDLKCEEATLEFNNVRLEVESRRRELEARQKNVEAVVVEVDAKTSKANSIKESGAAKVQALIQKSEEIVKEFHQYANSIDVLLPMTEAEPVVG</sequence>
<dbReference type="Gene3D" id="1.10.418.60">
    <property type="entry name" value="Ncd80 complex, Nuf2 subunit"/>
    <property type="match status" value="1"/>
</dbReference>
<keyword evidence="6 9" id="KW-0175">Coiled coil</keyword>
<evidence type="ECO:0000313" key="12">
    <source>
        <dbReference type="Proteomes" id="UP000737018"/>
    </source>
</evidence>
<dbReference type="PANTHER" id="PTHR48441">
    <property type="match status" value="1"/>
</dbReference>
<feature type="coiled-coil region" evidence="9">
    <location>
        <begin position="143"/>
        <end position="198"/>
    </location>
</feature>
<dbReference type="Pfam" id="PF03800">
    <property type="entry name" value="Nuf2"/>
    <property type="match status" value="1"/>
</dbReference>
<dbReference type="PANTHER" id="PTHR48441:SF1">
    <property type="entry name" value="NT-3"/>
    <property type="match status" value="1"/>
</dbReference>
<reference evidence="11" key="1">
    <citation type="submission" date="2020-03" db="EMBL/GenBank/DDBJ databases">
        <title>Castanea mollissima Vanexum genome sequencing.</title>
        <authorList>
            <person name="Staton M."/>
        </authorList>
    </citation>
    <scope>NUCLEOTIDE SEQUENCE</scope>
    <source>
        <tissue evidence="11">Leaf</tissue>
    </source>
</reference>
<evidence type="ECO:0000256" key="6">
    <source>
        <dbReference type="ARBA" id="ARBA00023054"/>
    </source>
</evidence>
<evidence type="ECO:0000256" key="3">
    <source>
        <dbReference type="ARBA" id="ARBA00022454"/>
    </source>
</evidence>
<evidence type="ECO:0000256" key="2">
    <source>
        <dbReference type="ARBA" id="ARBA00005498"/>
    </source>
</evidence>
<name>A0A8J4QT04_9ROSI</name>
<comment type="caution">
    <text evidence="11">The sequence shown here is derived from an EMBL/GenBank/DDBJ whole genome shotgun (WGS) entry which is preliminary data.</text>
</comment>
<dbReference type="OrthoDB" id="8194677at2759"/>
<keyword evidence="4" id="KW-0132">Cell division</keyword>
<dbReference type="GO" id="GO:0031262">
    <property type="term" value="C:Ndc80 complex"/>
    <property type="evidence" value="ECO:0007669"/>
    <property type="project" value="InterPro"/>
</dbReference>
<dbReference type="EMBL" id="JRKL02002654">
    <property type="protein sequence ID" value="KAF3958050.1"/>
    <property type="molecule type" value="Genomic_DNA"/>
</dbReference>
<feature type="coiled-coil region" evidence="9">
    <location>
        <begin position="300"/>
        <end position="391"/>
    </location>
</feature>
<evidence type="ECO:0000256" key="4">
    <source>
        <dbReference type="ARBA" id="ARBA00022618"/>
    </source>
</evidence>
<evidence type="ECO:0000259" key="10">
    <source>
        <dbReference type="Pfam" id="PF03800"/>
    </source>
</evidence>
<evidence type="ECO:0000256" key="1">
    <source>
        <dbReference type="ARBA" id="ARBA00004584"/>
    </source>
</evidence>
<evidence type="ECO:0000256" key="7">
    <source>
        <dbReference type="ARBA" id="ARBA00023306"/>
    </source>
</evidence>
<keyword evidence="8" id="KW-0137">Centromere</keyword>
<feature type="domain" description="Kinetochore protein Nuf2 N-terminal" evidence="10">
    <location>
        <begin position="3"/>
        <end position="143"/>
    </location>
</feature>
<keyword evidence="5" id="KW-0498">Mitosis</keyword>
<comment type="similarity">
    <text evidence="2">Belongs to the NUF2 family.</text>
</comment>
<dbReference type="InterPro" id="IPR038275">
    <property type="entry name" value="Nuf2_N_sf"/>
</dbReference>
<dbReference type="InterPro" id="IPR005549">
    <property type="entry name" value="Kinetochore_Nuf2_N"/>
</dbReference>
<keyword evidence="12" id="KW-1185">Reference proteome</keyword>
<keyword evidence="7" id="KW-0131">Cell cycle</keyword>
<dbReference type="AlphaFoldDB" id="A0A8J4QT04"/>
<evidence type="ECO:0000256" key="8">
    <source>
        <dbReference type="ARBA" id="ARBA00023328"/>
    </source>
</evidence>
<keyword evidence="3" id="KW-0158">Chromosome</keyword>
<gene>
    <name evidence="11" type="ORF">CMV_016996</name>
</gene>
<accession>A0A8J4QT04</accession>
<organism evidence="11 12">
    <name type="scientific">Castanea mollissima</name>
    <name type="common">Chinese chestnut</name>
    <dbReference type="NCBI Taxonomy" id="60419"/>
    <lineage>
        <taxon>Eukaryota</taxon>
        <taxon>Viridiplantae</taxon>
        <taxon>Streptophyta</taxon>
        <taxon>Embryophyta</taxon>
        <taxon>Tracheophyta</taxon>
        <taxon>Spermatophyta</taxon>
        <taxon>Magnoliopsida</taxon>
        <taxon>eudicotyledons</taxon>
        <taxon>Gunneridae</taxon>
        <taxon>Pentapetalae</taxon>
        <taxon>rosids</taxon>
        <taxon>fabids</taxon>
        <taxon>Fagales</taxon>
        <taxon>Fagaceae</taxon>
        <taxon>Castanea</taxon>
    </lineage>
</organism>
<dbReference type="Proteomes" id="UP000737018">
    <property type="component" value="Unassembled WGS sequence"/>
</dbReference>
<comment type="subcellular location">
    <subcellularLocation>
        <location evidence="1">Chromosome</location>
        <location evidence="1">Centromere</location>
    </subcellularLocation>
</comment>
<evidence type="ECO:0000313" key="11">
    <source>
        <dbReference type="EMBL" id="KAF3958050.1"/>
    </source>
</evidence>
<dbReference type="GO" id="GO:0051301">
    <property type="term" value="P:cell division"/>
    <property type="evidence" value="ECO:0007669"/>
    <property type="project" value="UniProtKB-KW"/>
</dbReference>
<proteinExistence type="inferred from homology"/>
<evidence type="ECO:0000256" key="5">
    <source>
        <dbReference type="ARBA" id="ARBA00022776"/>
    </source>
</evidence>
<protein>
    <recommendedName>
        <fullName evidence="10">Kinetochore protein Nuf2 N-terminal domain-containing protein</fullName>
    </recommendedName>
</protein>
<evidence type="ECO:0000256" key="9">
    <source>
        <dbReference type="SAM" id="Coils"/>
    </source>
</evidence>